<dbReference type="SUPFAM" id="SSF51735">
    <property type="entry name" value="NAD(P)-binding Rossmann-fold domains"/>
    <property type="match status" value="1"/>
</dbReference>
<dbReference type="GO" id="GO:0008823">
    <property type="term" value="F:cupric reductase (NADH) activity"/>
    <property type="evidence" value="ECO:0007669"/>
    <property type="project" value="TreeGrafter"/>
</dbReference>
<dbReference type="GO" id="GO:0015677">
    <property type="term" value="P:copper ion import"/>
    <property type="evidence" value="ECO:0007669"/>
    <property type="project" value="TreeGrafter"/>
</dbReference>
<reference evidence="3" key="1">
    <citation type="submission" date="2020-05" db="EMBL/GenBank/DDBJ databases">
        <authorList>
            <person name="Chiriac C."/>
            <person name="Salcher M."/>
            <person name="Ghai R."/>
            <person name="Kavagutti S V."/>
        </authorList>
    </citation>
    <scope>NUCLEOTIDE SEQUENCE</scope>
</reference>
<dbReference type="PANTHER" id="PTHR14239:SF0">
    <property type="entry name" value="F420-DEPENDENT NADP REDUCTASE"/>
    <property type="match status" value="1"/>
</dbReference>
<dbReference type="InterPro" id="IPR051267">
    <property type="entry name" value="STEAP_metalloreductase"/>
</dbReference>
<dbReference type="InterPro" id="IPR010185">
    <property type="entry name" value="NpdG"/>
</dbReference>
<dbReference type="GO" id="GO:0006740">
    <property type="term" value="P:NADPH regeneration"/>
    <property type="evidence" value="ECO:0007669"/>
    <property type="project" value="InterPro"/>
</dbReference>
<accession>A0A6J7APH7</accession>
<dbReference type="AlphaFoldDB" id="A0A6J7APH7"/>
<dbReference type="GO" id="GO:0050661">
    <property type="term" value="F:NADP binding"/>
    <property type="evidence" value="ECO:0007669"/>
    <property type="project" value="InterPro"/>
</dbReference>
<dbReference type="GO" id="GO:0052851">
    <property type="term" value="F:ferric-chelate reductase (NADPH) activity"/>
    <property type="evidence" value="ECO:0007669"/>
    <property type="project" value="TreeGrafter"/>
</dbReference>
<keyword evidence="1" id="KW-0560">Oxidoreductase</keyword>
<dbReference type="GO" id="GO:0005886">
    <property type="term" value="C:plasma membrane"/>
    <property type="evidence" value="ECO:0007669"/>
    <property type="project" value="TreeGrafter"/>
</dbReference>
<name>A0A6J7APH7_9ZZZZ</name>
<dbReference type="NCBIfam" id="TIGR01915">
    <property type="entry name" value="npdG"/>
    <property type="match status" value="1"/>
</dbReference>
<organism evidence="3">
    <name type="scientific">freshwater metagenome</name>
    <dbReference type="NCBI Taxonomy" id="449393"/>
    <lineage>
        <taxon>unclassified sequences</taxon>
        <taxon>metagenomes</taxon>
        <taxon>ecological metagenomes</taxon>
    </lineage>
</organism>
<dbReference type="PANTHER" id="PTHR14239">
    <property type="entry name" value="DUDULIN-RELATED"/>
    <property type="match status" value="1"/>
</dbReference>
<dbReference type="GO" id="GO:0016651">
    <property type="term" value="F:oxidoreductase activity, acting on NAD(P)H"/>
    <property type="evidence" value="ECO:0007669"/>
    <property type="project" value="InterPro"/>
</dbReference>
<proteinExistence type="predicted"/>
<dbReference type="InterPro" id="IPR036291">
    <property type="entry name" value="NAD(P)-bd_dom_sf"/>
</dbReference>
<evidence type="ECO:0000256" key="1">
    <source>
        <dbReference type="ARBA" id="ARBA00023002"/>
    </source>
</evidence>
<dbReference type="EMBL" id="CAFABK010000106">
    <property type="protein sequence ID" value="CAB4834856.1"/>
    <property type="molecule type" value="Genomic_DNA"/>
</dbReference>
<dbReference type="GO" id="GO:0070967">
    <property type="term" value="F:coenzyme F420 binding"/>
    <property type="evidence" value="ECO:0007669"/>
    <property type="project" value="InterPro"/>
</dbReference>
<dbReference type="Pfam" id="PF03807">
    <property type="entry name" value="F420_oxidored"/>
    <property type="match status" value="1"/>
</dbReference>
<feature type="domain" description="Pyrroline-5-carboxylate reductase catalytic N-terminal" evidence="2">
    <location>
        <begin position="20"/>
        <end position="112"/>
    </location>
</feature>
<protein>
    <submittedName>
        <fullName evidence="3">Unannotated protein</fullName>
    </submittedName>
</protein>
<evidence type="ECO:0000259" key="2">
    <source>
        <dbReference type="Pfam" id="PF03807"/>
    </source>
</evidence>
<gene>
    <name evidence="3" type="ORF">UFOPK3204_01601</name>
</gene>
<dbReference type="Gene3D" id="3.40.50.720">
    <property type="entry name" value="NAD(P)-binding Rossmann-like Domain"/>
    <property type="match status" value="1"/>
</dbReference>
<dbReference type="InterPro" id="IPR028939">
    <property type="entry name" value="P5C_Rdtase_cat_N"/>
</dbReference>
<sequence>MTDAVVTPDPRMLPDVANLRIGVLGGTGEQGRGLARRLAIAGHQVVVGSRDATRAQDSAASLGHGVTGASNQDCAATSDVIIAAIPWDGHGDLLASLRAELAGKILIDCVNPLGFDKQGVFAIAVDEGSAAQQAATLLPDSQVVGAFHHISAVLLLDETVDSIDTDVLVLGDDRTATDIVQALANRIPGMRGIFAGRLRNCHQVEALTANLIAMNRRYKAHTGVRITDV</sequence>
<evidence type="ECO:0000313" key="3">
    <source>
        <dbReference type="EMBL" id="CAB4834856.1"/>
    </source>
</evidence>